<gene>
    <name evidence="2" type="ORF">GL50803_007103</name>
</gene>
<dbReference type="HOGENOM" id="CLU_000288_143_0_1"/>
<evidence type="ECO:0000313" key="2">
    <source>
        <dbReference type="EMBL" id="KAE8304890.1"/>
    </source>
</evidence>
<dbReference type="GO" id="GO:0005524">
    <property type="term" value="F:ATP binding"/>
    <property type="evidence" value="ECO:0007669"/>
    <property type="project" value="InterPro"/>
</dbReference>
<dbReference type="VEuPathDB" id="GiardiaDB:GL50803_7103"/>
<dbReference type="InterPro" id="IPR011009">
    <property type="entry name" value="Kinase-like_dom_sf"/>
</dbReference>
<dbReference type="PROSITE" id="PS50088">
    <property type="entry name" value="ANK_REPEAT"/>
    <property type="match status" value="2"/>
</dbReference>
<dbReference type="InterPro" id="IPR000719">
    <property type="entry name" value="Prot_kinase_dom"/>
</dbReference>
<dbReference type="Pfam" id="PF12796">
    <property type="entry name" value="Ank_2"/>
    <property type="match status" value="1"/>
</dbReference>
<evidence type="ECO:0000313" key="3">
    <source>
        <dbReference type="Proteomes" id="UP000001548"/>
    </source>
</evidence>
<dbReference type="PANTHER" id="PTHR24120">
    <property type="entry name" value="GH07239P"/>
    <property type="match status" value="1"/>
</dbReference>
<protein>
    <submittedName>
        <fullName evidence="2">Kinase, NEK</fullName>
    </submittedName>
</protein>
<sequence>MDADIGLPPQYKPERLLGQTPRSSVYLVRRSDGAVVALKEIDLSVCGSTARAVVENLESLSNKLSHQNLVSCHNYTVNEETGYAYVELDYCPGGSLADLFKKQRRLIQQMPISQIWLIAAHLLSALSYLHFSYKHGGEVRCVTHGFITPESILLGPAGNAYLNIFSTDRITARLVEPVEQEIPLAERCQKDIRDLGTIFAKMAGLAPQDIQTSELFSSEPGLRCFLMACCGLGDVQCSSAAELLLFDDIQATLRAQSQTASRQTSSTSSKIPGQLWPPSSSLSGSASNAALFDKLDPLRRNKNRKSSSPDHDSLPVDVNVDDNSDTELILAVVRNDPDSVRRHLDQLGGRNVVGCTALMFAAAYDYIECARLLLDEVCMQDANGWTALMAAAQQGSEECVKLLVPHEACISDMNGFTALMAAAANGRLSCVHLLLEHEKGMKYVDGRTALMWGAFTGHLDCAKALFSSESAEKDNAGEYVLDWAQRGGEKAVIEYIRSKK</sequence>
<proteinExistence type="predicted"/>
<dbReference type="InterPro" id="IPR002110">
    <property type="entry name" value="Ankyrin_rpt"/>
</dbReference>
<reference evidence="2 3" key="1">
    <citation type="journal article" date="2007" name="Science">
        <title>Genomic minimalism in the early diverging intestinal parasite Giardia lamblia.</title>
        <authorList>
            <person name="Morrison H.G."/>
            <person name="McArthur A.G."/>
            <person name="Gillin F.D."/>
            <person name="Aley S.B."/>
            <person name="Adam R.D."/>
            <person name="Olsen G.J."/>
            <person name="Best A.A."/>
            <person name="Cande W.Z."/>
            <person name="Chen F."/>
            <person name="Cipriano M.J."/>
            <person name="Davids B.J."/>
            <person name="Dawson S.C."/>
            <person name="Elmendorf H.G."/>
            <person name="Hehl A.B."/>
            <person name="Holder M.E."/>
            <person name="Huse S.M."/>
            <person name="Kim U.U."/>
            <person name="Lasek-Nesselquist E."/>
            <person name="Manning G."/>
            <person name="Nigam A."/>
            <person name="Nixon J.E."/>
            <person name="Palm D."/>
            <person name="Passamaneck N.E."/>
            <person name="Prabhu A."/>
            <person name="Reich C.I."/>
            <person name="Reiner D.S."/>
            <person name="Samuelson J."/>
            <person name="Svard S.G."/>
            <person name="Sogin M.L."/>
        </authorList>
    </citation>
    <scope>NUCLEOTIDE SEQUENCE [LARGE SCALE GENOMIC DNA]</scope>
    <source>
        <strain evidence="2 3">WB C6</strain>
    </source>
</reference>
<dbReference type="PROSITE" id="PS50011">
    <property type="entry name" value="PROTEIN_KINASE_DOM"/>
    <property type="match status" value="1"/>
</dbReference>
<dbReference type="RefSeq" id="XP_001706721.1">
    <property type="nucleotide sequence ID" value="XM_001706669.1"/>
</dbReference>
<dbReference type="SUPFAM" id="SSF56112">
    <property type="entry name" value="Protein kinase-like (PK-like)"/>
    <property type="match status" value="1"/>
</dbReference>
<feature type="region of interest" description="Disordered" evidence="1">
    <location>
        <begin position="257"/>
        <end position="284"/>
    </location>
</feature>
<feature type="compositionally biased region" description="Low complexity" evidence="1">
    <location>
        <begin position="257"/>
        <end position="269"/>
    </location>
</feature>
<dbReference type="SMART" id="SM00220">
    <property type="entry name" value="S_TKc"/>
    <property type="match status" value="1"/>
</dbReference>
<evidence type="ECO:0000256" key="1">
    <source>
        <dbReference type="SAM" id="MobiDB-lite"/>
    </source>
</evidence>
<name>A8BJ13_GIAIC</name>
<dbReference type="Proteomes" id="UP000001548">
    <property type="component" value="Unassembled WGS sequence"/>
</dbReference>
<organism evidence="2 3">
    <name type="scientific">Giardia intestinalis (strain ATCC 50803 / WB clone C6)</name>
    <name type="common">Giardia lamblia</name>
    <dbReference type="NCBI Taxonomy" id="184922"/>
    <lineage>
        <taxon>Eukaryota</taxon>
        <taxon>Metamonada</taxon>
        <taxon>Diplomonadida</taxon>
        <taxon>Hexamitidae</taxon>
        <taxon>Giardiinae</taxon>
        <taxon>Giardia</taxon>
    </lineage>
</organism>
<accession>A8BJ13</accession>
<comment type="caution">
    <text evidence="2">The sequence shown here is derived from an EMBL/GenBank/DDBJ whole genome shotgun (WGS) entry which is preliminary data.</text>
</comment>
<dbReference type="SMART" id="SM00248">
    <property type="entry name" value="ANK"/>
    <property type="match status" value="4"/>
</dbReference>
<dbReference type="PANTHER" id="PTHR24120:SF4">
    <property type="entry name" value="GH07239P"/>
    <property type="match status" value="1"/>
</dbReference>
<dbReference type="InterPro" id="IPR036770">
    <property type="entry name" value="Ankyrin_rpt-contain_sf"/>
</dbReference>
<dbReference type="Pfam" id="PF00069">
    <property type="entry name" value="Pkinase"/>
    <property type="match status" value="1"/>
</dbReference>
<keyword evidence="2" id="KW-0418">Kinase</keyword>
<dbReference type="GeneID" id="5699615"/>
<dbReference type="Pfam" id="PF00023">
    <property type="entry name" value="Ank"/>
    <property type="match status" value="2"/>
</dbReference>
<dbReference type="KEGG" id="gla:GL50803_007103"/>
<keyword evidence="3" id="KW-1185">Reference proteome</keyword>
<dbReference type="GO" id="GO:0004674">
    <property type="term" value="F:protein serine/threonine kinase activity"/>
    <property type="evidence" value="ECO:0000318"/>
    <property type="project" value="GO_Central"/>
</dbReference>
<dbReference type="OMA" id="PHEACIS"/>
<dbReference type="EMBL" id="AACB03000001">
    <property type="protein sequence ID" value="KAE8304890.1"/>
    <property type="molecule type" value="Genomic_DNA"/>
</dbReference>
<feature type="region of interest" description="Disordered" evidence="1">
    <location>
        <begin position="300"/>
        <end position="319"/>
    </location>
</feature>
<dbReference type="SUPFAM" id="SSF48403">
    <property type="entry name" value="Ankyrin repeat"/>
    <property type="match status" value="1"/>
</dbReference>
<dbReference type="Gene3D" id="1.25.40.20">
    <property type="entry name" value="Ankyrin repeat-containing domain"/>
    <property type="match status" value="2"/>
</dbReference>
<dbReference type="Gene3D" id="1.10.510.10">
    <property type="entry name" value="Transferase(Phosphotransferase) domain 1"/>
    <property type="match status" value="1"/>
</dbReference>
<keyword evidence="2" id="KW-0808">Transferase</keyword>
<dbReference type="AlphaFoldDB" id="A8BJ13"/>